<dbReference type="InterPro" id="IPR016496">
    <property type="entry name" value="GTPase_HflX"/>
</dbReference>
<feature type="domain" description="Hflx-type G" evidence="6">
    <location>
        <begin position="198"/>
        <end position="365"/>
    </location>
</feature>
<keyword evidence="7" id="KW-0378">Hydrolase</keyword>
<dbReference type="PROSITE" id="PS51705">
    <property type="entry name" value="G_HFLX"/>
    <property type="match status" value="1"/>
</dbReference>
<dbReference type="Gene3D" id="6.10.250.2860">
    <property type="match status" value="1"/>
</dbReference>
<dbReference type="InterPro" id="IPR025121">
    <property type="entry name" value="GTPase_HflX_N"/>
</dbReference>
<dbReference type="InterPro" id="IPR030394">
    <property type="entry name" value="G_HFLX_dom"/>
</dbReference>
<dbReference type="Pfam" id="PF01926">
    <property type="entry name" value="MMR_HSR1"/>
    <property type="match status" value="1"/>
</dbReference>
<keyword evidence="3" id="KW-0460">Magnesium</keyword>
<dbReference type="Gene3D" id="3.40.50.11060">
    <property type="entry name" value="GTPase HflX, N-terminal domain"/>
    <property type="match status" value="1"/>
</dbReference>
<name>A0ABU9HBS7_9GAMM</name>
<evidence type="ECO:0000256" key="2">
    <source>
        <dbReference type="ARBA" id="ARBA00022741"/>
    </source>
</evidence>
<comment type="subunit">
    <text evidence="5">Monomer. Associates with the 50S ribosomal subunit.</text>
</comment>
<dbReference type="RefSeq" id="WP_341627892.1">
    <property type="nucleotide sequence ID" value="NZ_JBAKBA010000018.1"/>
</dbReference>
<dbReference type="Pfam" id="PF13167">
    <property type="entry name" value="GTP-bdg_N"/>
    <property type="match status" value="1"/>
</dbReference>
<sequence length="443" mass="49620">MFERYEAGEQAVLVHVSFSDENNKEDLDELKLLVSSAGVNSVATVTGPRKSPHARYFVGTGKAQEIADTVRTMEADIVIFNHALTPAQLRNMEKICECLVLDRTALILDIFAQRARTYEGKLQVELAQLHYMSSRLIRGWSHLDKQKGGVGMRGPGETQLESDRRLLGARITTIKSRLEKVAKQREQGRRSRLRNEVPTVSLVGYTNAGKSTLFNQITAAKVYAADQLFATLDPTLRKITVDDVGTCVLADTVGFIRHLPHDLVAAFKATLQETREATLLLHVIDCSDENYLANVDAVEDVLNEIDAGEVPTLMVMNKIDALEKAEPRIDYDDLGQPIRVWLSAQKDIGVDLLFNALTSLLSGKIRSLQLSIPPAQGKLRALFYQLECIENEAYAENGNSVINIRLNNTDWQRLIKQEGDYIEEFVVDTNYETVAELDKEEWT</sequence>
<evidence type="ECO:0000259" key="6">
    <source>
        <dbReference type="PROSITE" id="PS51705"/>
    </source>
</evidence>
<proteinExistence type="inferred from homology"/>
<protein>
    <recommendedName>
        <fullName evidence="5">GTPase HflX</fullName>
    </recommendedName>
    <alternativeName>
        <fullName evidence="5">GTP-binding protein HflX</fullName>
    </alternativeName>
</protein>
<keyword evidence="8" id="KW-1185">Reference proteome</keyword>
<dbReference type="NCBIfam" id="TIGR03156">
    <property type="entry name" value="GTP_HflX"/>
    <property type="match status" value="1"/>
</dbReference>
<comment type="subcellular location">
    <subcellularLocation>
        <location evidence="5">Cytoplasm</location>
    </subcellularLocation>
    <text evidence="5">May associate with membranes.</text>
</comment>
<dbReference type="InterPro" id="IPR042108">
    <property type="entry name" value="GTPase_HflX_N_sf"/>
</dbReference>
<comment type="caution">
    <text evidence="7">The sequence shown here is derived from an EMBL/GenBank/DDBJ whole genome shotgun (WGS) entry which is preliminary data.</text>
</comment>
<evidence type="ECO:0000313" key="8">
    <source>
        <dbReference type="Proteomes" id="UP001366060"/>
    </source>
</evidence>
<reference evidence="7 8" key="1">
    <citation type="submission" date="2024-02" db="EMBL/GenBank/DDBJ databases">
        <title>Bacteria isolated from the canopy kelp, Nereocystis luetkeana.</title>
        <authorList>
            <person name="Pfister C.A."/>
            <person name="Younker I.T."/>
            <person name="Light S.H."/>
        </authorList>
    </citation>
    <scope>NUCLEOTIDE SEQUENCE [LARGE SCALE GENOMIC DNA]</scope>
    <source>
        <strain evidence="7 8">TI.2.07</strain>
    </source>
</reference>
<dbReference type="HAMAP" id="MF_00900">
    <property type="entry name" value="GTPase_HflX"/>
    <property type="match status" value="1"/>
</dbReference>
<dbReference type="EMBL" id="JBAKBA010000018">
    <property type="protein sequence ID" value="MEL0659326.1"/>
    <property type="molecule type" value="Genomic_DNA"/>
</dbReference>
<dbReference type="NCBIfam" id="NF008280">
    <property type="entry name" value="PRK11058.1"/>
    <property type="match status" value="1"/>
</dbReference>
<dbReference type="PANTHER" id="PTHR10229">
    <property type="entry name" value="GTP-BINDING PROTEIN HFLX"/>
    <property type="match status" value="1"/>
</dbReference>
<accession>A0ABU9HBS7</accession>
<dbReference type="PRINTS" id="PR00326">
    <property type="entry name" value="GTP1OBG"/>
</dbReference>
<dbReference type="SUPFAM" id="SSF54980">
    <property type="entry name" value="EF-G C-terminal domain-like"/>
    <property type="match status" value="1"/>
</dbReference>
<keyword evidence="1" id="KW-0479">Metal-binding</keyword>
<dbReference type="Gene3D" id="3.40.50.300">
    <property type="entry name" value="P-loop containing nucleotide triphosphate hydrolases"/>
    <property type="match status" value="1"/>
</dbReference>
<organism evidence="7 8">
    <name type="scientific">Psychromonas arctica</name>
    <dbReference type="NCBI Taxonomy" id="168275"/>
    <lineage>
        <taxon>Bacteria</taxon>
        <taxon>Pseudomonadati</taxon>
        <taxon>Pseudomonadota</taxon>
        <taxon>Gammaproteobacteria</taxon>
        <taxon>Alteromonadales</taxon>
        <taxon>Psychromonadaceae</taxon>
        <taxon>Psychromonas</taxon>
    </lineage>
</organism>
<dbReference type="SUPFAM" id="SSF52540">
    <property type="entry name" value="P-loop containing nucleoside triphosphate hydrolases"/>
    <property type="match status" value="1"/>
</dbReference>
<dbReference type="InterPro" id="IPR027417">
    <property type="entry name" value="P-loop_NTPase"/>
</dbReference>
<evidence type="ECO:0000256" key="1">
    <source>
        <dbReference type="ARBA" id="ARBA00022723"/>
    </source>
</evidence>
<dbReference type="InterPro" id="IPR032305">
    <property type="entry name" value="GTP-bd_M"/>
</dbReference>
<keyword evidence="4 5" id="KW-0342">GTP-binding</keyword>
<dbReference type="InterPro" id="IPR006073">
    <property type="entry name" value="GTP-bd"/>
</dbReference>
<dbReference type="GO" id="GO:0016787">
    <property type="term" value="F:hydrolase activity"/>
    <property type="evidence" value="ECO:0007669"/>
    <property type="project" value="UniProtKB-KW"/>
</dbReference>
<keyword evidence="5" id="KW-0963">Cytoplasm</keyword>
<evidence type="ECO:0000256" key="4">
    <source>
        <dbReference type="ARBA" id="ARBA00023134"/>
    </source>
</evidence>
<evidence type="ECO:0000256" key="3">
    <source>
        <dbReference type="ARBA" id="ARBA00022842"/>
    </source>
</evidence>
<dbReference type="Proteomes" id="UP001366060">
    <property type="component" value="Unassembled WGS sequence"/>
</dbReference>
<comment type="function">
    <text evidence="5">GTPase that associates with the 50S ribosomal subunit and may have a role during protein synthesis or ribosome biogenesis.</text>
</comment>
<dbReference type="Pfam" id="PF16360">
    <property type="entry name" value="GTP-bdg_M"/>
    <property type="match status" value="1"/>
</dbReference>
<keyword evidence="2 5" id="KW-0547">Nucleotide-binding</keyword>
<evidence type="ECO:0000313" key="7">
    <source>
        <dbReference type="EMBL" id="MEL0659326.1"/>
    </source>
</evidence>
<dbReference type="PANTHER" id="PTHR10229:SF0">
    <property type="entry name" value="GTP-BINDING PROTEIN 6-RELATED"/>
    <property type="match status" value="1"/>
</dbReference>
<dbReference type="CDD" id="cd01878">
    <property type="entry name" value="HflX"/>
    <property type="match status" value="1"/>
</dbReference>
<gene>
    <name evidence="5 7" type="primary">hflX</name>
    <name evidence="7" type="ORF">V6255_09265</name>
</gene>
<evidence type="ECO:0000256" key="5">
    <source>
        <dbReference type="HAMAP-Rule" id="MF_00900"/>
    </source>
</evidence>
<dbReference type="InterPro" id="IPR035647">
    <property type="entry name" value="EFG_III/V"/>
</dbReference>
<dbReference type="PIRSF" id="PIRSF006809">
    <property type="entry name" value="GTP-binding_hflX_prd"/>
    <property type="match status" value="1"/>
</dbReference>
<comment type="similarity">
    <text evidence="5">Belongs to the TRAFAC class OBG-HflX-like GTPase superfamily. HflX GTPase family.</text>
</comment>